<reference evidence="1" key="1">
    <citation type="submission" date="2021-11" db="EMBL/GenBank/DDBJ databases">
        <title>Fusarium solani-melongenae Genome sequencing and assembly.</title>
        <authorList>
            <person name="Xie S."/>
            <person name="Huang L."/>
            <person name="Zhang X."/>
        </authorList>
    </citation>
    <scope>NUCLEOTIDE SEQUENCE</scope>
    <source>
        <strain evidence="1">CRI 24-3</strain>
    </source>
</reference>
<gene>
    <name evidence="1" type="ORF">LCI18_007181</name>
</gene>
<proteinExistence type="predicted"/>
<evidence type="ECO:0000313" key="2">
    <source>
        <dbReference type="Proteomes" id="UP000830768"/>
    </source>
</evidence>
<protein>
    <submittedName>
        <fullName evidence="1">Uncharacterized protein</fullName>
    </submittedName>
</protein>
<accession>A0ACD3Z5X7</accession>
<dbReference type="Proteomes" id="UP000830768">
    <property type="component" value="Chromosome 6"/>
</dbReference>
<keyword evidence="2" id="KW-1185">Reference proteome</keyword>
<sequence length="309" mass="35842">METWPSIRWLCWCGLDTISSRISSIESIFFLALAIHTYNMRFLSDDREVDSKAAHMQVLCLGLSRCATSSLQAALESDVLNVGPCMHMAHIAPHADREQIVIDAINEEDAEKRQKLLHKIYDGYASACDFPGWLFVPDLMDMYPNAAVVLNTRKSSQAWAESIGNSHSFFGSRWYYWPTFLWKTDRLHYAIHRTSYAWIQRRFGIADMFTAEFYERYNDWVREEAKKRGKRVLEWQATDGWEPLCEFIGKEPPKDKRAFPHLNDANQMTFVKRILVGRGLVAWVALFGVAWGGWKSWPWVLEKLASFRG</sequence>
<name>A0ACD3Z5X7_FUSSC</name>
<dbReference type="EMBL" id="CP090035">
    <property type="protein sequence ID" value="UPK96246.1"/>
    <property type="molecule type" value="Genomic_DNA"/>
</dbReference>
<evidence type="ECO:0000313" key="1">
    <source>
        <dbReference type="EMBL" id="UPK96246.1"/>
    </source>
</evidence>
<organism evidence="1 2">
    <name type="scientific">Fusarium solani subsp. cucurbitae</name>
    <name type="common">Neocosmosporum cucurbitae</name>
    <dbReference type="NCBI Taxonomy" id="2747967"/>
    <lineage>
        <taxon>Eukaryota</taxon>
        <taxon>Fungi</taxon>
        <taxon>Dikarya</taxon>
        <taxon>Ascomycota</taxon>
        <taxon>Pezizomycotina</taxon>
        <taxon>Sordariomycetes</taxon>
        <taxon>Hypocreomycetidae</taxon>
        <taxon>Hypocreales</taxon>
        <taxon>Nectriaceae</taxon>
        <taxon>Fusarium</taxon>
        <taxon>Fusarium solani species complex</taxon>
    </lineage>
</organism>